<accession>X6LKF0</accession>
<gene>
    <name evidence="2" type="ORF">RFI_35823</name>
</gene>
<dbReference type="AlphaFoldDB" id="X6LKF0"/>
<feature type="compositionally biased region" description="Basic residues" evidence="1">
    <location>
        <begin position="45"/>
        <end position="60"/>
    </location>
</feature>
<feature type="compositionally biased region" description="Acidic residues" evidence="1">
    <location>
        <begin position="10"/>
        <end position="24"/>
    </location>
</feature>
<evidence type="ECO:0000313" key="3">
    <source>
        <dbReference type="Proteomes" id="UP000023152"/>
    </source>
</evidence>
<feature type="non-terminal residue" evidence="2">
    <location>
        <position position="1"/>
    </location>
</feature>
<name>X6LKF0_RETFI</name>
<evidence type="ECO:0000256" key="1">
    <source>
        <dbReference type="SAM" id="MobiDB-lite"/>
    </source>
</evidence>
<proteinExistence type="predicted"/>
<dbReference type="Proteomes" id="UP000023152">
    <property type="component" value="Unassembled WGS sequence"/>
</dbReference>
<feature type="region of interest" description="Disordered" evidence="1">
    <location>
        <begin position="1"/>
        <end position="85"/>
    </location>
</feature>
<evidence type="ECO:0000313" key="2">
    <source>
        <dbReference type="EMBL" id="ETO01617.1"/>
    </source>
</evidence>
<reference evidence="2 3" key="1">
    <citation type="journal article" date="2013" name="Curr. Biol.">
        <title>The Genome of the Foraminiferan Reticulomyxa filosa.</title>
        <authorList>
            <person name="Glockner G."/>
            <person name="Hulsmann N."/>
            <person name="Schleicher M."/>
            <person name="Noegel A.A."/>
            <person name="Eichinger L."/>
            <person name="Gallinger C."/>
            <person name="Pawlowski J."/>
            <person name="Sierra R."/>
            <person name="Euteneuer U."/>
            <person name="Pillet L."/>
            <person name="Moustafa A."/>
            <person name="Platzer M."/>
            <person name="Groth M."/>
            <person name="Szafranski K."/>
            <person name="Schliwa M."/>
        </authorList>
    </citation>
    <scope>NUCLEOTIDE SEQUENCE [LARGE SCALE GENOMIC DNA]</scope>
</reference>
<organism evidence="2 3">
    <name type="scientific">Reticulomyxa filosa</name>
    <dbReference type="NCBI Taxonomy" id="46433"/>
    <lineage>
        <taxon>Eukaryota</taxon>
        <taxon>Sar</taxon>
        <taxon>Rhizaria</taxon>
        <taxon>Retaria</taxon>
        <taxon>Foraminifera</taxon>
        <taxon>Monothalamids</taxon>
        <taxon>Reticulomyxidae</taxon>
        <taxon>Reticulomyxa</taxon>
    </lineage>
</organism>
<dbReference type="EMBL" id="ASPP01037833">
    <property type="protein sequence ID" value="ETO01617.1"/>
    <property type="molecule type" value="Genomic_DNA"/>
</dbReference>
<protein>
    <submittedName>
        <fullName evidence="2">Uncharacterized protein</fullName>
    </submittedName>
</protein>
<comment type="caution">
    <text evidence="2">The sequence shown here is derived from an EMBL/GenBank/DDBJ whole genome shotgun (WGS) entry which is preliminary data.</text>
</comment>
<feature type="non-terminal residue" evidence="2">
    <location>
        <position position="138"/>
    </location>
</feature>
<keyword evidence="3" id="KW-1185">Reference proteome</keyword>
<sequence>DGGGGNNENGDNDNRDDNEEEDGGDNGSGNAGAHTNDPIASNGHSHVRSHHHHHHHHRKSVGVVDSDSISPCAHKSILPDKEPNLGKYGDWLKDREMYENLWKEWVSYRDVMTLPQYKKLVSLAQLPETTGMQIWQKL</sequence>